<evidence type="ECO:0000313" key="2">
    <source>
        <dbReference type="EMBL" id="MPN62398.1"/>
    </source>
</evidence>
<sequence length="103" mass="12358">MKYYSAKILSDILNTISLLLITYSFLDKVNSNIQYHIYSWSFFGLAILLLIQIMWIQITIQRLTKIPMLETNYEDIEKQILTYFPPYIIPPIFFVLTIYTKFF</sequence>
<feature type="transmembrane region" description="Helical" evidence="1">
    <location>
        <begin position="80"/>
        <end position="99"/>
    </location>
</feature>
<proteinExistence type="predicted"/>
<dbReference type="AlphaFoldDB" id="A0A645JFB8"/>
<reference evidence="2" key="1">
    <citation type="submission" date="2019-08" db="EMBL/GenBank/DDBJ databases">
        <authorList>
            <person name="Kucharzyk K."/>
            <person name="Murdoch R.W."/>
            <person name="Higgins S."/>
            <person name="Loffler F."/>
        </authorList>
    </citation>
    <scope>NUCLEOTIDE SEQUENCE</scope>
</reference>
<protein>
    <submittedName>
        <fullName evidence="2">Uncharacterized protein</fullName>
    </submittedName>
</protein>
<accession>A0A645JFB8</accession>
<name>A0A645JFB8_9ZZZZ</name>
<evidence type="ECO:0000256" key="1">
    <source>
        <dbReference type="SAM" id="Phobius"/>
    </source>
</evidence>
<organism evidence="2">
    <name type="scientific">bioreactor metagenome</name>
    <dbReference type="NCBI Taxonomy" id="1076179"/>
    <lineage>
        <taxon>unclassified sequences</taxon>
        <taxon>metagenomes</taxon>
        <taxon>ecological metagenomes</taxon>
    </lineage>
</organism>
<keyword evidence="1" id="KW-0812">Transmembrane</keyword>
<comment type="caution">
    <text evidence="2">The sequence shown here is derived from an EMBL/GenBank/DDBJ whole genome shotgun (WGS) entry which is preliminary data.</text>
</comment>
<dbReference type="EMBL" id="VSSQ01140343">
    <property type="protein sequence ID" value="MPN62398.1"/>
    <property type="molecule type" value="Genomic_DNA"/>
</dbReference>
<feature type="transmembrane region" description="Helical" evidence="1">
    <location>
        <begin position="38"/>
        <end position="60"/>
    </location>
</feature>
<keyword evidence="1" id="KW-1133">Transmembrane helix</keyword>
<gene>
    <name evidence="2" type="ORF">SDC9_210145</name>
</gene>
<keyword evidence="1" id="KW-0472">Membrane</keyword>